<sequence length="446" mass="47232">MGGNRDVPRSLSLRKLASQPPPHAAQCNADVDDDDDYWDFEPTPQLMKVTTTTTPAPARAEQPASSLVPASPSNLYGAATSSDAAAGAAPAPLQEERVPASPVAARECPMHVNDVASEGDDDNNDDDDDDNEDDDDDDDDDEGLQWGGESDSDGALDSFDGPREGAGGFAWDDEDDEHQRQPQHQRGDAHGEFGAPSQLDVERYDNYAHDFDYDDVEEEEEEEHDDDDNDENMAVHEAPHFAAPFAPAAMPAPQSRFAAADRTYFSSAAALAPWRRFFISTQEIASGVCCDVVHIDYAQVALLATKGGASSGRGTKKAGDATDAVLEAQFPVANLLVGKGGKRAGKVGRRGSGAAGGGTAHWKTERGVRIYVTAEGVEKRGSAAYRAWEKDKAEAAGAGAGAGAAGAGAFDDGVPVETYAASTPKTKKRRRSKGALRALAGRKRRK</sequence>
<dbReference type="EMBL" id="BNJQ01000002">
    <property type="protein sequence ID" value="GHP01773.1"/>
    <property type="molecule type" value="Genomic_DNA"/>
</dbReference>
<accession>A0A830H665</accession>
<organism evidence="2 3">
    <name type="scientific">Pycnococcus provasolii</name>
    <dbReference type="NCBI Taxonomy" id="41880"/>
    <lineage>
        <taxon>Eukaryota</taxon>
        <taxon>Viridiplantae</taxon>
        <taxon>Chlorophyta</taxon>
        <taxon>Pseudoscourfieldiophyceae</taxon>
        <taxon>Pseudoscourfieldiales</taxon>
        <taxon>Pycnococcaceae</taxon>
        <taxon>Pycnococcus</taxon>
    </lineage>
</organism>
<feature type="compositionally biased region" description="Acidic residues" evidence="1">
    <location>
        <begin position="30"/>
        <end position="39"/>
    </location>
</feature>
<evidence type="ECO:0000313" key="3">
    <source>
        <dbReference type="Proteomes" id="UP000660262"/>
    </source>
</evidence>
<feature type="compositionally biased region" description="Basic and acidic residues" evidence="1">
    <location>
        <begin position="177"/>
        <end position="191"/>
    </location>
</feature>
<evidence type="ECO:0000256" key="1">
    <source>
        <dbReference type="SAM" id="MobiDB-lite"/>
    </source>
</evidence>
<feature type="compositionally biased region" description="Acidic residues" evidence="1">
    <location>
        <begin position="117"/>
        <end position="143"/>
    </location>
</feature>
<evidence type="ECO:0000313" key="2">
    <source>
        <dbReference type="EMBL" id="GHP01773.1"/>
    </source>
</evidence>
<proteinExistence type="predicted"/>
<comment type="caution">
    <text evidence="2">The sequence shown here is derived from an EMBL/GenBank/DDBJ whole genome shotgun (WGS) entry which is preliminary data.</text>
</comment>
<dbReference type="AlphaFoldDB" id="A0A830H665"/>
<feature type="region of interest" description="Disordered" evidence="1">
    <location>
        <begin position="418"/>
        <end position="446"/>
    </location>
</feature>
<dbReference type="Proteomes" id="UP000660262">
    <property type="component" value="Unassembled WGS sequence"/>
</dbReference>
<name>A0A830H665_9CHLO</name>
<feature type="region of interest" description="Disordered" evidence="1">
    <location>
        <begin position="1"/>
        <end position="195"/>
    </location>
</feature>
<feature type="compositionally biased region" description="Low complexity" evidence="1">
    <location>
        <begin position="77"/>
        <end position="92"/>
    </location>
</feature>
<gene>
    <name evidence="2" type="ORF">PPROV_000053000</name>
</gene>
<keyword evidence="3" id="KW-1185">Reference proteome</keyword>
<reference evidence="2" key="1">
    <citation type="submission" date="2020-10" db="EMBL/GenBank/DDBJ databases">
        <title>Unveiling of a novel bifunctional photoreceptor, Dualchrome1, isolated from a cosmopolitan green alga.</title>
        <authorList>
            <person name="Suzuki S."/>
            <person name="Kawachi M."/>
        </authorList>
    </citation>
    <scope>NUCLEOTIDE SEQUENCE</scope>
    <source>
        <strain evidence="2">NIES 2893</strain>
    </source>
</reference>
<feature type="compositionally biased region" description="Basic residues" evidence="1">
    <location>
        <begin position="425"/>
        <end position="446"/>
    </location>
</feature>
<protein>
    <submittedName>
        <fullName evidence="2">Uncharacterized protein</fullName>
    </submittedName>
</protein>